<dbReference type="AlphaFoldDB" id="A0A087TGD6"/>
<dbReference type="OrthoDB" id="60433at2759"/>
<organism evidence="2 3">
    <name type="scientific">Stegodyphus mimosarum</name>
    <name type="common">African social velvet spider</name>
    <dbReference type="NCBI Taxonomy" id="407821"/>
    <lineage>
        <taxon>Eukaryota</taxon>
        <taxon>Metazoa</taxon>
        <taxon>Ecdysozoa</taxon>
        <taxon>Arthropoda</taxon>
        <taxon>Chelicerata</taxon>
        <taxon>Arachnida</taxon>
        <taxon>Araneae</taxon>
        <taxon>Araneomorphae</taxon>
        <taxon>Entelegynae</taxon>
        <taxon>Eresoidea</taxon>
        <taxon>Eresidae</taxon>
        <taxon>Stegodyphus</taxon>
    </lineage>
</organism>
<feature type="non-terminal residue" evidence="2">
    <location>
        <position position="37"/>
    </location>
</feature>
<evidence type="ECO:0000259" key="1">
    <source>
        <dbReference type="Pfam" id="PF25877"/>
    </source>
</evidence>
<sequence length="37" mass="4183">MADELTFSSEAVLKYLVDNGGKVSNHDLVKHFKKFLT</sequence>
<name>A0A087TGD6_STEMI</name>
<gene>
    <name evidence="2" type="ORF">X975_03077</name>
</gene>
<keyword evidence="3" id="KW-1185">Reference proteome</keyword>
<evidence type="ECO:0000313" key="2">
    <source>
        <dbReference type="EMBL" id="KFM64175.1"/>
    </source>
</evidence>
<dbReference type="EMBL" id="KK115094">
    <property type="protein sequence ID" value="KFM64175.1"/>
    <property type="molecule type" value="Genomic_DNA"/>
</dbReference>
<dbReference type="InterPro" id="IPR058889">
    <property type="entry name" value="WHD_SOWAHA-C"/>
</dbReference>
<proteinExistence type="predicted"/>
<feature type="domain" description="SOWAHA-C winged helix-turn-helix" evidence="1">
    <location>
        <begin position="7"/>
        <end position="37"/>
    </location>
</feature>
<accession>A0A087TGD6</accession>
<dbReference type="Pfam" id="PF25877">
    <property type="entry name" value="WHD_SOWAH"/>
    <property type="match status" value="1"/>
</dbReference>
<protein>
    <recommendedName>
        <fullName evidence="1">SOWAHA-C winged helix-turn-helix domain-containing protein</fullName>
    </recommendedName>
</protein>
<dbReference type="Proteomes" id="UP000054359">
    <property type="component" value="Unassembled WGS sequence"/>
</dbReference>
<reference evidence="2 3" key="1">
    <citation type="submission" date="2013-11" db="EMBL/GenBank/DDBJ databases">
        <title>Genome sequencing of Stegodyphus mimosarum.</title>
        <authorList>
            <person name="Bechsgaard J."/>
        </authorList>
    </citation>
    <scope>NUCLEOTIDE SEQUENCE [LARGE SCALE GENOMIC DNA]</scope>
</reference>
<evidence type="ECO:0000313" key="3">
    <source>
        <dbReference type="Proteomes" id="UP000054359"/>
    </source>
</evidence>